<evidence type="ECO:0000313" key="2">
    <source>
        <dbReference type="EMBL" id="CAD9440441.1"/>
    </source>
</evidence>
<evidence type="ECO:0000256" key="1">
    <source>
        <dbReference type="SAM" id="MobiDB-lite"/>
    </source>
</evidence>
<dbReference type="InterPro" id="IPR016181">
    <property type="entry name" value="Acyl_CoA_acyltransferase"/>
</dbReference>
<dbReference type="EMBL" id="HBGU01023643">
    <property type="protein sequence ID" value="CAD9440441.1"/>
    <property type="molecule type" value="Transcribed_RNA"/>
</dbReference>
<dbReference type="SUPFAM" id="SSF55729">
    <property type="entry name" value="Acyl-CoA N-acyltransferases (Nat)"/>
    <property type="match status" value="1"/>
</dbReference>
<evidence type="ECO:0008006" key="3">
    <source>
        <dbReference type="Google" id="ProtNLM"/>
    </source>
</evidence>
<feature type="region of interest" description="Disordered" evidence="1">
    <location>
        <begin position="172"/>
        <end position="193"/>
    </location>
</feature>
<reference evidence="2" key="1">
    <citation type="submission" date="2021-01" db="EMBL/GenBank/DDBJ databases">
        <authorList>
            <person name="Corre E."/>
            <person name="Pelletier E."/>
            <person name="Niang G."/>
            <person name="Scheremetjew M."/>
            <person name="Finn R."/>
            <person name="Kale V."/>
            <person name="Holt S."/>
            <person name="Cochrane G."/>
            <person name="Meng A."/>
            <person name="Brown T."/>
            <person name="Cohen L."/>
        </authorList>
    </citation>
    <scope>NUCLEOTIDE SEQUENCE</scope>
    <source>
        <strain evidence="2">UTEX LB 985</strain>
    </source>
</reference>
<name>A0A7S2G9B8_9EUKA</name>
<organism evidence="2">
    <name type="scientific">Haptolina brevifila</name>
    <dbReference type="NCBI Taxonomy" id="156173"/>
    <lineage>
        <taxon>Eukaryota</taxon>
        <taxon>Haptista</taxon>
        <taxon>Haptophyta</taxon>
        <taxon>Prymnesiophyceae</taxon>
        <taxon>Prymnesiales</taxon>
        <taxon>Prymnesiaceae</taxon>
        <taxon>Haptolina</taxon>
    </lineage>
</organism>
<sequence length="236" mass="26031">MRTLNSILRASVVMVPIESLSHADAEALMRWIFRNEDRVWRQRGGRPGHETVAEYLGFLRGSLPGVVLLGGAQRAEEALKLDDVVGYAIGEYVVDSGRPCYEIVAAWVDRRFNSLGLATQLYMHLFALMETAHAVFEVLPGSWERVVQRSAPLRLLSDLRVLPLLIKAGTVPSGKSRDGEGGDVEGGNGGGGDKEETFTKIMVHVRPVQWLLTGRCVCMCRSIDVPIPLMTSFLIK</sequence>
<dbReference type="AlphaFoldDB" id="A0A7S2G9B8"/>
<protein>
    <recommendedName>
        <fullName evidence="3">N-acetyltransferase domain-containing protein</fullName>
    </recommendedName>
</protein>
<dbReference type="Gene3D" id="3.40.630.30">
    <property type="match status" value="1"/>
</dbReference>
<accession>A0A7S2G9B8</accession>
<proteinExistence type="predicted"/>
<gene>
    <name evidence="2" type="ORF">CBRE1094_LOCUS12880</name>
</gene>